<reference evidence="2" key="1">
    <citation type="journal article" date="2018" name="Nat. Microbiol.">
        <title>Leveraging single-cell genomics to expand the fungal tree of life.</title>
        <authorList>
            <person name="Ahrendt S.R."/>
            <person name="Quandt C.A."/>
            <person name="Ciobanu D."/>
            <person name="Clum A."/>
            <person name="Salamov A."/>
            <person name="Andreopoulos B."/>
            <person name="Cheng J.F."/>
            <person name="Woyke T."/>
            <person name="Pelin A."/>
            <person name="Henrissat B."/>
            <person name="Reynolds N.K."/>
            <person name="Benny G.L."/>
            <person name="Smith M.E."/>
            <person name="James T.Y."/>
            <person name="Grigoriev I.V."/>
        </authorList>
    </citation>
    <scope>NUCLEOTIDE SEQUENCE [LARGE SCALE GENOMIC DNA]</scope>
</reference>
<accession>A0A4P9VXJ2</accession>
<sequence>MIVKQAFGRLKNRFRILLTKQAAPPAEARERGQSLYLQVWDWRSAKEEKFDELPNVTARDQQDGDVRWQLLQEKAEMEDMRDSLARALGC</sequence>
<dbReference type="AlphaFoldDB" id="A0A4P9VXJ2"/>
<dbReference type="Proteomes" id="UP000269721">
    <property type="component" value="Unassembled WGS sequence"/>
</dbReference>
<protein>
    <submittedName>
        <fullName evidence="1">Uncharacterized protein</fullName>
    </submittedName>
</protein>
<name>A0A4P9VXJ2_9FUNG</name>
<evidence type="ECO:0000313" key="2">
    <source>
        <dbReference type="Proteomes" id="UP000269721"/>
    </source>
</evidence>
<gene>
    <name evidence="1" type="ORF">BDK51DRAFT_43193</name>
</gene>
<keyword evidence="2" id="KW-1185">Reference proteome</keyword>
<dbReference type="EMBL" id="ML001247">
    <property type="protein sequence ID" value="RKO83433.1"/>
    <property type="molecule type" value="Genomic_DNA"/>
</dbReference>
<evidence type="ECO:0000313" key="1">
    <source>
        <dbReference type="EMBL" id="RKO83433.1"/>
    </source>
</evidence>
<proteinExistence type="predicted"/>
<organism evidence="1 2">
    <name type="scientific">Blyttiomyces helicus</name>
    <dbReference type="NCBI Taxonomy" id="388810"/>
    <lineage>
        <taxon>Eukaryota</taxon>
        <taxon>Fungi</taxon>
        <taxon>Fungi incertae sedis</taxon>
        <taxon>Chytridiomycota</taxon>
        <taxon>Chytridiomycota incertae sedis</taxon>
        <taxon>Chytridiomycetes</taxon>
        <taxon>Chytridiomycetes incertae sedis</taxon>
        <taxon>Blyttiomyces</taxon>
    </lineage>
</organism>